<comment type="function">
    <text evidence="12">DNA repair enzyme that has both DNA N-glycosylase activity and AP-lyase activity. The DNA N-glycosylase activity releases various damaged pyrimidines from DNA by cleaving the N-glycosidic bond, leaving an AP (apurinic/apyrimidinic) site. The AP-lyase activity cleaves the phosphodiester bond 3' to the AP site by a beta-elimination, leaving a 3'-terminal unsaturated sugar and a product with a terminal 5'-phosphate.</text>
</comment>
<evidence type="ECO:0000256" key="8">
    <source>
        <dbReference type="ARBA" id="ARBA00023125"/>
    </source>
</evidence>
<dbReference type="FunFam" id="1.10.1670.10:FF:000001">
    <property type="entry name" value="Endonuclease III"/>
    <property type="match status" value="1"/>
</dbReference>
<keyword evidence="15" id="KW-1185">Reference proteome</keyword>
<keyword evidence="5 12" id="KW-0378">Hydrolase</keyword>
<dbReference type="PANTHER" id="PTHR10359:SF18">
    <property type="entry name" value="ENDONUCLEASE III"/>
    <property type="match status" value="1"/>
</dbReference>
<dbReference type="AlphaFoldDB" id="A0P5N3"/>
<dbReference type="Pfam" id="PF00633">
    <property type="entry name" value="HHH"/>
    <property type="match status" value="1"/>
</dbReference>
<comment type="catalytic activity">
    <reaction evidence="12">
        <text>2'-deoxyribonucleotide-(2'-deoxyribose 5'-phosphate)-2'-deoxyribonucleotide-DNA = a 3'-end 2'-deoxyribonucleotide-(2,3-dehydro-2,3-deoxyribose 5'-phosphate)-DNA + a 5'-end 5'-phospho-2'-deoxyribonucleoside-DNA + H(+)</text>
        <dbReference type="Rhea" id="RHEA:66592"/>
        <dbReference type="Rhea" id="RHEA-COMP:13180"/>
        <dbReference type="Rhea" id="RHEA-COMP:16897"/>
        <dbReference type="Rhea" id="RHEA-COMP:17067"/>
        <dbReference type="ChEBI" id="CHEBI:15378"/>
        <dbReference type="ChEBI" id="CHEBI:136412"/>
        <dbReference type="ChEBI" id="CHEBI:157695"/>
        <dbReference type="ChEBI" id="CHEBI:167181"/>
        <dbReference type="EC" id="4.2.99.18"/>
    </reaction>
</comment>
<evidence type="ECO:0000256" key="5">
    <source>
        <dbReference type="ARBA" id="ARBA00022801"/>
    </source>
</evidence>
<dbReference type="CDD" id="cd00056">
    <property type="entry name" value="ENDO3c"/>
    <property type="match status" value="1"/>
</dbReference>
<dbReference type="Gene3D" id="1.10.1670.10">
    <property type="entry name" value="Helix-hairpin-Helix base-excision DNA repair enzymes (C-terminal)"/>
    <property type="match status" value="1"/>
</dbReference>
<dbReference type="GO" id="GO:0019104">
    <property type="term" value="F:DNA N-glycosylase activity"/>
    <property type="evidence" value="ECO:0007669"/>
    <property type="project" value="UniProtKB-UniRule"/>
</dbReference>
<evidence type="ECO:0000313" key="15">
    <source>
        <dbReference type="Proteomes" id="UP000054262"/>
    </source>
</evidence>
<dbReference type="OrthoDB" id="9800977at2"/>
<dbReference type="SMART" id="SM00525">
    <property type="entry name" value="FES"/>
    <property type="match status" value="1"/>
</dbReference>
<dbReference type="EMBL" id="AAUX01000001">
    <property type="protein sequence ID" value="EAV46843.1"/>
    <property type="molecule type" value="Genomic_DNA"/>
</dbReference>
<evidence type="ECO:0000256" key="2">
    <source>
        <dbReference type="ARBA" id="ARBA00022485"/>
    </source>
</evidence>
<comment type="caution">
    <text evidence="14">The sequence shown here is derived from an EMBL/GenBank/DDBJ whole genome shotgun (WGS) entry which is preliminary data.</text>
</comment>
<dbReference type="InterPro" id="IPR005759">
    <property type="entry name" value="Nth"/>
</dbReference>
<dbReference type="HAMAP" id="MF_00942">
    <property type="entry name" value="Nth"/>
    <property type="match status" value="1"/>
</dbReference>
<dbReference type="NCBIfam" id="TIGR01083">
    <property type="entry name" value="nth"/>
    <property type="match status" value="1"/>
</dbReference>
<dbReference type="FunFam" id="1.10.340.30:FF:000001">
    <property type="entry name" value="Endonuclease III"/>
    <property type="match status" value="1"/>
</dbReference>
<feature type="binding site" evidence="12">
    <location>
        <position position="203"/>
    </location>
    <ligand>
        <name>[4Fe-4S] cluster</name>
        <dbReference type="ChEBI" id="CHEBI:49883"/>
    </ligand>
</feature>
<evidence type="ECO:0000256" key="4">
    <source>
        <dbReference type="ARBA" id="ARBA00022763"/>
    </source>
</evidence>
<evidence type="ECO:0000256" key="11">
    <source>
        <dbReference type="ARBA" id="ARBA00023295"/>
    </source>
</evidence>
<keyword evidence="3 12" id="KW-0479">Metal-binding</keyword>
<dbReference type="Pfam" id="PF00730">
    <property type="entry name" value="HhH-GPD"/>
    <property type="match status" value="1"/>
</dbReference>
<feature type="binding site" evidence="12">
    <location>
        <position position="197"/>
    </location>
    <ligand>
        <name>[4Fe-4S] cluster</name>
        <dbReference type="ChEBI" id="CHEBI:49883"/>
    </ligand>
</feature>
<dbReference type="InterPro" id="IPR011257">
    <property type="entry name" value="DNA_glycosylase"/>
</dbReference>
<evidence type="ECO:0000256" key="10">
    <source>
        <dbReference type="ARBA" id="ARBA00023239"/>
    </source>
</evidence>
<evidence type="ECO:0000256" key="3">
    <source>
        <dbReference type="ARBA" id="ARBA00022723"/>
    </source>
</evidence>
<dbReference type="Gene3D" id="1.10.340.30">
    <property type="entry name" value="Hypothetical protein, domain 2"/>
    <property type="match status" value="1"/>
</dbReference>
<evidence type="ECO:0000256" key="12">
    <source>
        <dbReference type="HAMAP-Rule" id="MF_00942"/>
    </source>
</evidence>
<dbReference type="GO" id="GO:0046872">
    <property type="term" value="F:metal ion binding"/>
    <property type="evidence" value="ECO:0007669"/>
    <property type="project" value="UniProtKB-KW"/>
</dbReference>
<dbReference type="PROSITE" id="PS01155">
    <property type="entry name" value="ENDONUCLEASE_III_2"/>
    <property type="match status" value="1"/>
</dbReference>
<keyword evidence="8 12" id="KW-0238">DNA-binding</keyword>
<dbReference type="SMART" id="SM00478">
    <property type="entry name" value="ENDO3c"/>
    <property type="match status" value="1"/>
</dbReference>
<dbReference type="InterPro" id="IPR004035">
    <property type="entry name" value="Endouclease-III_FeS-bd_BS"/>
</dbReference>
<keyword evidence="11 12" id="KW-0326">Glycosidase</keyword>
<protein>
    <recommendedName>
        <fullName evidence="12">Endonuclease III</fullName>
        <ecNumber evidence="12">4.2.99.18</ecNumber>
    </recommendedName>
    <alternativeName>
        <fullName evidence="12">DNA-(apurinic or apyrimidinic site) lyase</fullName>
    </alternativeName>
</protein>
<dbReference type="InterPro" id="IPR003651">
    <property type="entry name" value="Endonuclease3_FeS-loop_motif"/>
</dbReference>
<dbReference type="InterPro" id="IPR000445">
    <property type="entry name" value="HhH_motif"/>
</dbReference>
<evidence type="ECO:0000256" key="6">
    <source>
        <dbReference type="ARBA" id="ARBA00023004"/>
    </source>
</evidence>
<dbReference type="Proteomes" id="UP000054262">
    <property type="component" value="Unassembled WGS sequence"/>
</dbReference>
<keyword evidence="2 12" id="KW-0004">4Fe-4S</keyword>
<reference evidence="14 15" key="1">
    <citation type="submission" date="2006-11" db="EMBL/GenBank/DDBJ databases">
        <authorList>
            <person name="Giovannoni S."/>
            <person name="Vergin K."/>
            <person name="Ferriera S."/>
            <person name="Johnson J."/>
            <person name="Kravitz S."/>
            <person name="Beeson K."/>
            <person name="Sutton G."/>
            <person name="Rogers Y.-H."/>
            <person name="Friedman R."/>
            <person name="Frazier M."/>
            <person name="Venter J.C."/>
        </authorList>
    </citation>
    <scope>NUCLEOTIDE SEQUENCE [LARGE SCALE GENOMIC DNA]</scope>
    <source>
        <strain evidence="14 15">HTCC2181</strain>
    </source>
</reference>
<feature type="domain" description="HhH-GPD" evidence="13">
    <location>
        <begin position="38"/>
        <end position="185"/>
    </location>
</feature>
<evidence type="ECO:0000256" key="9">
    <source>
        <dbReference type="ARBA" id="ARBA00023204"/>
    </source>
</evidence>
<dbReference type="PROSITE" id="PS00764">
    <property type="entry name" value="ENDONUCLEASE_III_1"/>
    <property type="match status" value="1"/>
</dbReference>
<dbReference type="InterPro" id="IPR023170">
    <property type="entry name" value="HhH_base_excis_C"/>
</dbReference>
<gene>
    <name evidence="12" type="primary">nth</name>
    <name evidence="14" type="ORF">MB2181_02180</name>
</gene>
<keyword evidence="9 12" id="KW-0234">DNA repair</keyword>
<proteinExistence type="inferred from homology"/>
<dbReference type="GO" id="GO:0051539">
    <property type="term" value="F:4 iron, 4 sulfur cluster binding"/>
    <property type="evidence" value="ECO:0007669"/>
    <property type="project" value="UniProtKB-UniRule"/>
</dbReference>
<keyword evidence="6 12" id="KW-0408">Iron</keyword>
<organism evidence="14 15">
    <name type="scientific">Methylophilales bacterium HTCC2181</name>
    <dbReference type="NCBI Taxonomy" id="383631"/>
    <lineage>
        <taxon>Bacteria</taxon>
        <taxon>Pseudomonadati</taxon>
        <taxon>Pseudomonadota</taxon>
        <taxon>Betaproteobacteria</taxon>
        <taxon>Nitrosomonadales</taxon>
        <taxon>OM43 clade</taxon>
    </lineage>
</organism>
<dbReference type="EC" id="4.2.99.18" evidence="12"/>
<evidence type="ECO:0000256" key="1">
    <source>
        <dbReference type="ARBA" id="ARBA00008343"/>
    </source>
</evidence>
<dbReference type="InterPro" id="IPR003265">
    <property type="entry name" value="HhH-GPD_domain"/>
</dbReference>
<evidence type="ECO:0000256" key="7">
    <source>
        <dbReference type="ARBA" id="ARBA00023014"/>
    </source>
</evidence>
<keyword evidence="7 12" id="KW-0411">Iron-sulfur</keyword>
<dbReference type="SUPFAM" id="SSF48150">
    <property type="entry name" value="DNA-glycosylase"/>
    <property type="match status" value="1"/>
</dbReference>
<evidence type="ECO:0000259" key="13">
    <source>
        <dbReference type="SMART" id="SM00478"/>
    </source>
</evidence>
<keyword evidence="10 12" id="KW-0456">Lyase</keyword>
<sequence>MNAQKRSEIFSLLKKSIPKAQTELIYNSPFQLLIAVILSAQATDISVNKATFNLFKVASTAKELSELPLEKIESYIKTIGLYKTKAKNILATSKMIYLDHDGNVPHDRQVLESLPGVGRKTANVILNTIFGDPVIAVDTHIFRLANRINLAKGKNPLEVERRLTKLIPSDYLVDAHHLLILHGRYICKAIKPLCTQCIIYQQCEFRGKL</sequence>
<comment type="cofactor">
    <cofactor evidence="12">
        <name>[4Fe-4S] cluster</name>
        <dbReference type="ChEBI" id="CHEBI:49883"/>
    </cofactor>
    <text evidence="12">Binds 1 [4Fe-4S] cluster.</text>
</comment>
<dbReference type="InterPro" id="IPR004036">
    <property type="entry name" value="Endonuclease-III-like_CS2"/>
</dbReference>
<evidence type="ECO:0000313" key="14">
    <source>
        <dbReference type="EMBL" id="EAV46843.1"/>
    </source>
</evidence>
<feature type="binding site" evidence="12">
    <location>
        <position position="187"/>
    </location>
    <ligand>
        <name>[4Fe-4S] cluster</name>
        <dbReference type="ChEBI" id="CHEBI:49883"/>
    </ligand>
</feature>
<name>A0P5N3_9PROT</name>
<dbReference type="GO" id="GO:0006285">
    <property type="term" value="P:base-excision repair, AP site formation"/>
    <property type="evidence" value="ECO:0007669"/>
    <property type="project" value="TreeGrafter"/>
</dbReference>
<accession>A0P5N3</accession>
<keyword evidence="14" id="KW-0255">Endonuclease</keyword>
<keyword evidence="14" id="KW-0540">Nuclease</keyword>
<comment type="similarity">
    <text evidence="1 12">Belongs to the Nth/MutY family.</text>
</comment>
<feature type="binding site" evidence="12">
    <location>
        <position position="194"/>
    </location>
    <ligand>
        <name>[4Fe-4S] cluster</name>
        <dbReference type="ChEBI" id="CHEBI:49883"/>
    </ligand>
</feature>
<dbReference type="PANTHER" id="PTHR10359">
    <property type="entry name" value="A/G-SPECIFIC ADENINE GLYCOSYLASE/ENDONUCLEASE III"/>
    <property type="match status" value="1"/>
</dbReference>
<keyword evidence="4 12" id="KW-0227">DNA damage</keyword>
<dbReference type="GO" id="GO:0140078">
    <property type="term" value="F:class I DNA-(apurinic or apyrimidinic site) endonuclease activity"/>
    <property type="evidence" value="ECO:0007669"/>
    <property type="project" value="UniProtKB-EC"/>
</dbReference>
<dbReference type="PIRSF" id="PIRSF001435">
    <property type="entry name" value="Nth"/>
    <property type="match status" value="1"/>
</dbReference>
<dbReference type="GO" id="GO:0003677">
    <property type="term" value="F:DNA binding"/>
    <property type="evidence" value="ECO:0007669"/>
    <property type="project" value="UniProtKB-UniRule"/>
</dbReference>